<dbReference type="InterPro" id="IPR010376">
    <property type="entry name" value="GBBH-like_N"/>
</dbReference>
<reference evidence="4" key="1">
    <citation type="submission" date="2009-01" db="EMBL/GenBank/DDBJ databases">
        <title>Complete sequence of Anaeromyxobacter dehalogenans 2CP-1.</title>
        <authorList>
            <consortium name="US DOE Joint Genome Institute"/>
            <person name="Lucas S."/>
            <person name="Copeland A."/>
            <person name="Lapidus A."/>
            <person name="Glavina del Rio T."/>
            <person name="Dalin E."/>
            <person name="Tice H."/>
            <person name="Bruce D."/>
            <person name="Goodwin L."/>
            <person name="Pitluck S."/>
            <person name="Saunders E."/>
            <person name="Brettin T."/>
            <person name="Detter J.C."/>
            <person name="Han C."/>
            <person name="Larimer F."/>
            <person name="Land M."/>
            <person name="Hauser L."/>
            <person name="Kyrpides N."/>
            <person name="Ovchinnikova G."/>
            <person name="Beliaev A.S."/>
            <person name="Richardson P."/>
        </authorList>
    </citation>
    <scope>NUCLEOTIDE SEQUENCE</scope>
    <source>
        <strain evidence="4">2CP-1</strain>
    </source>
</reference>
<proteinExistence type="predicted"/>
<dbReference type="Gene3D" id="3.30.2020.30">
    <property type="match status" value="1"/>
</dbReference>
<name>B8J7G3_ANAD2</name>
<dbReference type="PANTHER" id="PTHR35303">
    <property type="entry name" value="OS02G0197800 PROTEIN"/>
    <property type="match status" value="1"/>
</dbReference>
<dbReference type="KEGG" id="acp:A2cp1_3819"/>
<organism evidence="4 5">
    <name type="scientific">Anaeromyxobacter dehalogenans (strain ATCC BAA-258 / DSM 21875 / 2CP-1)</name>
    <dbReference type="NCBI Taxonomy" id="455488"/>
    <lineage>
        <taxon>Bacteria</taxon>
        <taxon>Pseudomonadati</taxon>
        <taxon>Myxococcota</taxon>
        <taxon>Myxococcia</taxon>
        <taxon>Myxococcales</taxon>
        <taxon>Cystobacterineae</taxon>
        <taxon>Anaeromyxobacteraceae</taxon>
        <taxon>Anaeromyxobacter</taxon>
    </lineage>
</organism>
<evidence type="ECO:0000256" key="1">
    <source>
        <dbReference type="ARBA" id="ARBA00022723"/>
    </source>
</evidence>
<evidence type="ECO:0000256" key="2">
    <source>
        <dbReference type="ARBA" id="ARBA00023004"/>
    </source>
</evidence>
<accession>B8J7G3</accession>
<evidence type="ECO:0000259" key="3">
    <source>
        <dbReference type="Pfam" id="PF06155"/>
    </source>
</evidence>
<dbReference type="EMBL" id="CP001359">
    <property type="protein sequence ID" value="ACL67143.1"/>
    <property type="molecule type" value="Genomic_DNA"/>
</dbReference>
<protein>
    <recommendedName>
        <fullName evidence="3">Gamma-butyrobetaine hydroxylase-like N-terminal domain-containing protein</fullName>
    </recommendedName>
</protein>
<evidence type="ECO:0000313" key="5">
    <source>
        <dbReference type="Proteomes" id="UP000007089"/>
    </source>
</evidence>
<gene>
    <name evidence="4" type="ordered locus">A2cp1_3819</name>
</gene>
<keyword evidence="1" id="KW-0479">Metal-binding</keyword>
<dbReference type="RefSeq" id="WP_012527711.1">
    <property type="nucleotide sequence ID" value="NC_011891.1"/>
</dbReference>
<dbReference type="InterPro" id="IPR038492">
    <property type="entry name" value="GBBH-like_N_sf"/>
</dbReference>
<dbReference type="HOGENOM" id="CLU_117841_2_1_7"/>
<dbReference type="Proteomes" id="UP000007089">
    <property type="component" value="Chromosome"/>
</dbReference>
<keyword evidence="5" id="KW-1185">Reference proteome</keyword>
<evidence type="ECO:0000313" key="4">
    <source>
        <dbReference type="EMBL" id="ACL67143.1"/>
    </source>
</evidence>
<keyword evidence="2" id="KW-0408">Iron</keyword>
<dbReference type="Pfam" id="PF06155">
    <property type="entry name" value="GBBH-like_N"/>
    <property type="match status" value="1"/>
</dbReference>
<sequence>MGLLDRITFQKQTAEPPESIDVQPDHAIRIVWPGGRETTLTSWALRDFCPCASCVEEGTGKKLLDSSTIPPDIHPLEINPVGAYAIQIQWSDGHNTGLYAWPTLRHACGLE</sequence>
<feature type="domain" description="Gamma-butyrobetaine hydroxylase-like N-terminal" evidence="3">
    <location>
        <begin position="25"/>
        <end position="105"/>
    </location>
</feature>
<dbReference type="AlphaFoldDB" id="B8J7G3"/>
<dbReference type="GO" id="GO:0046872">
    <property type="term" value="F:metal ion binding"/>
    <property type="evidence" value="ECO:0007669"/>
    <property type="project" value="UniProtKB-KW"/>
</dbReference>